<comment type="subunit">
    <text evidence="10">Monomer.</text>
</comment>
<dbReference type="Pfam" id="PF22019">
    <property type="entry name" value="GlgB_N"/>
    <property type="match status" value="1"/>
</dbReference>
<dbReference type="PIRSF" id="PIRSF000463">
    <property type="entry name" value="GlgB"/>
    <property type="match status" value="1"/>
</dbReference>
<protein>
    <recommendedName>
        <fullName evidence="10">1,4-alpha-glucan branching enzyme GlgB</fullName>
        <ecNumber evidence="10">2.4.1.18</ecNumber>
    </recommendedName>
    <alternativeName>
        <fullName evidence="10">1,4-alpha-D-glucan:1,4-alpha-D-glucan 6-glucosyl-transferase</fullName>
    </alternativeName>
    <alternativeName>
        <fullName evidence="10">Alpha-(1-&gt;4)-glucan branching enzyme</fullName>
    </alternativeName>
    <alternativeName>
        <fullName evidence="10">Glycogen branching enzyme</fullName>
        <shortName evidence="10">BE</shortName>
    </alternativeName>
</protein>
<feature type="active site" description="Nucleophile" evidence="10 11">
    <location>
        <position position="416"/>
    </location>
</feature>
<evidence type="ECO:0000313" key="14">
    <source>
        <dbReference type="Proteomes" id="UP000215633"/>
    </source>
</evidence>
<accession>A0A261VQ97</accession>
<dbReference type="Pfam" id="PF00128">
    <property type="entry name" value="Alpha-amylase"/>
    <property type="match status" value="1"/>
</dbReference>
<keyword evidence="7 10" id="KW-0808">Transferase</keyword>
<dbReference type="FunFam" id="2.60.40.1180:FF:000002">
    <property type="entry name" value="1,4-alpha-glucan branching enzyme GlgB"/>
    <property type="match status" value="1"/>
</dbReference>
<dbReference type="InterPro" id="IPR006047">
    <property type="entry name" value="GH13_cat_dom"/>
</dbReference>
<evidence type="ECO:0000256" key="11">
    <source>
        <dbReference type="PIRSR" id="PIRSR000463-1"/>
    </source>
</evidence>
<reference evidence="14" key="1">
    <citation type="submission" date="2017-05" db="EMBL/GenBank/DDBJ databases">
        <title>Complete and WGS of Bordetella genogroups.</title>
        <authorList>
            <person name="Spilker T."/>
            <person name="Lipuma J."/>
        </authorList>
    </citation>
    <scope>NUCLEOTIDE SEQUENCE [LARGE SCALE GENOMIC DNA]</scope>
    <source>
        <strain evidence="14">AU8256</strain>
    </source>
</reference>
<evidence type="ECO:0000256" key="8">
    <source>
        <dbReference type="ARBA" id="ARBA00023056"/>
    </source>
</evidence>
<dbReference type="HAMAP" id="MF_00685">
    <property type="entry name" value="GlgB"/>
    <property type="match status" value="1"/>
</dbReference>
<evidence type="ECO:0000256" key="4">
    <source>
        <dbReference type="ARBA" id="ARBA00009000"/>
    </source>
</evidence>
<dbReference type="GO" id="GO:0004553">
    <property type="term" value="F:hydrolase activity, hydrolyzing O-glycosyl compounds"/>
    <property type="evidence" value="ECO:0007669"/>
    <property type="project" value="InterPro"/>
</dbReference>
<evidence type="ECO:0000259" key="12">
    <source>
        <dbReference type="SMART" id="SM00642"/>
    </source>
</evidence>
<keyword evidence="6 10" id="KW-0328">Glycosyltransferase</keyword>
<evidence type="ECO:0000256" key="2">
    <source>
        <dbReference type="ARBA" id="ARBA00002953"/>
    </source>
</evidence>
<name>A0A261VQ97_9BORD</name>
<organism evidence="13 14">
    <name type="scientific">Bordetella genomosp. 2</name>
    <dbReference type="NCBI Taxonomy" id="1983456"/>
    <lineage>
        <taxon>Bacteria</taxon>
        <taxon>Pseudomonadati</taxon>
        <taxon>Pseudomonadota</taxon>
        <taxon>Betaproteobacteria</taxon>
        <taxon>Burkholderiales</taxon>
        <taxon>Alcaligenaceae</taxon>
        <taxon>Bordetella</taxon>
    </lineage>
</organism>
<comment type="function">
    <text evidence="2 10">Catalyzes the formation of the alpha-1,6-glucosidic linkages in glycogen by scission of a 1,4-alpha-linked oligosaccharide from growing alpha-1,4-glucan chains and the subsequent attachment of the oligosaccharide to the alpha-1,6 position.</text>
</comment>
<proteinExistence type="inferred from homology"/>
<feature type="active site" description="Proton donor" evidence="10 11">
    <location>
        <position position="469"/>
    </location>
</feature>
<dbReference type="NCBIfam" id="NF003811">
    <property type="entry name" value="PRK05402.1"/>
    <property type="match status" value="1"/>
</dbReference>
<sequence>MSDAASPAVRSHGIAPSVQEALLAGRHADAFGVLGPHRLDDRTVLRVLMPCALSVDAVFEDGAELALPPVGDGLYAADISAHCGAGRPRYRLRVRWPDGGSELLVDPYAFGPLLEESHLEMLAQGSWLYAGQCLGPRNCEIDGVAGVRFAVWAPNARRVALVGDFNGWNGLRHGMRLRHAAGVWEIFVPGVAPRSRYKYQILGADDVTTLRADPMARQAEVPPATASIVPDAAPFAWTDSAWMNGRAARQGPDAPLAIYEVHVGSWLDDPAPGPLWDRLAARLPAYARALGFTHIELMPIMEHPFGGSWGYQPLGMFAPSARYGTPADFARFVDQCHAAGLGVILDWVPAHFPDDPHGLARFDGTALYEYADPREGFHPDWNTLVYNLGRTEVKAYMIASALHWLRDFHVDGLRVDAVASMLYRDYSRAPGEWVPNRYGGRENLEAVDFLRELNTVVACECPGAITVAEESTAWPGVTAPARDGGLGFDYKWNMGWMHDTLRYMRHDPVHRRYHHHDVTFGMMYAYSERYILPLSHDEVVHGKGSLLGKMPGSPADRMAQLRLYYGYMWAHPGKKLLFMGGEIAQESEWNHDVPVDWNLLDDPARRGMQRLVADLNHLYCELPELHRRDADPAGFAWMVGDDETNSVLAFVRTDGEHHVLAICNFTPVARHDYRIGVPLAGRWRQRINTDDAAYGGAGLAGPILAHTEDAPAHGQPQSVVLNLPPLSTLLLRHEV</sequence>
<dbReference type="GO" id="GO:0005829">
    <property type="term" value="C:cytosol"/>
    <property type="evidence" value="ECO:0007669"/>
    <property type="project" value="TreeGrafter"/>
</dbReference>
<dbReference type="Pfam" id="PF02922">
    <property type="entry name" value="CBM_48"/>
    <property type="match status" value="1"/>
</dbReference>
<keyword evidence="8 10" id="KW-0320">Glycogen biosynthesis</keyword>
<evidence type="ECO:0000256" key="6">
    <source>
        <dbReference type="ARBA" id="ARBA00022676"/>
    </source>
</evidence>
<dbReference type="GO" id="GO:0003844">
    <property type="term" value="F:1,4-alpha-glucan branching enzyme activity"/>
    <property type="evidence" value="ECO:0007669"/>
    <property type="project" value="UniProtKB-UniRule"/>
</dbReference>
<gene>
    <name evidence="10" type="primary">glgB</name>
    <name evidence="13" type="ORF">CAL24_11105</name>
</gene>
<dbReference type="SUPFAM" id="SSF51445">
    <property type="entry name" value="(Trans)glycosidases"/>
    <property type="match status" value="1"/>
</dbReference>
<dbReference type="NCBIfam" id="NF008967">
    <property type="entry name" value="PRK12313.1"/>
    <property type="match status" value="1"/>
</dbReference>
<dbReference type="PANTHER" id="PTHR43651:SF3">
    <property type="entry name" value="1,4-ALPHA-GLUCAN-BRANCHING ENZYME"/>
    <property type="match status" value="1"/>
</dbReference>
<dbReference type="Gene3D" id="2.60.40.1180">
    <property type="entry name" value="Golgi alpha-mannosidase II"/>
    <property type="match status" value="1"/>
</dbReference>
<dbReference type="FunFam" id="3.20.20.80:FF:000003">
    <property type="entry name" value="1,4-alpha-glucan branching enzyme GlgB"/>
    <property type="match status" value="1"/>
</dbReference>
<comment type="similarity">
    <text evidence="4 10">Belongs to the glycosyl hydrolase 13 family. GlgB subfamily.</text>
</comment>
<dbReference type="InterPro" id="IPR014756">
    <property type="entry name" value="Ig_E-set"/>
</dbReference>
<keyword evidence="9 10" id="KW-0119">Carbohydrate metabolism</keyword>
<dbReference type="InterPro" id="IPR013780">
    <property type="entry name" value="Glyco_hydro_b"/>
</dbReference>
<dbReference type="CDD" id="cd11322">
    <property type="entry name" value="AmyAc_Glg_BE"/>
    <property type="match status" value="1"/>
</dbReference>
<dbReference type="InterPro" id="IPR013783">
    <property type="entry name" value="Ig-like_fold"/>
</dbReference>
<comment type="caution">
    <text evidence="13">The sequence shown here is derived from an EMBL/GenBank/DDBJ whole genome shotgun (WGS) entry which is preliminary data.</text>
</comment>
<comment type="pathway">
    <text evidence="3 10">Glycan biosynthesis; glycogen biosynthesis.</text>
</comment>
<feature type="domain" description="Glycosyl hydrolase family 13 catalytic" evidence="12">
    <location>
        <begin position="260"/>
        <end position="605"/>
    </location>
</feature>
<dbReference type="EMBL" id="NEVT01000006">
    <property type="protein sequence ID" value="OZI75760.1"/>
    <property type="molecule type" value="Genomic_DNA"/>
</dbReference>
<evidence type="ECO:0000256" key="7">
    <source>
        <dbReference type="ARBA" id="ARBA00022679"/>
    </source>
</evidence>
<dbReference type="Proteomes" id="UP000215633">
    <property type="component" value="Unassembled WGS sequence"/>
</dbReference>
<dbReference type="InterPro" id="IPR054169">
    <property type="entry name" value="GlgB_N"/>
</dbReference>
<dbReference type="GO" id="GO:0005978">
    <property type="term" value="P:glycogen biosynthetic process"/>
    <property type="evidence" value="ECO:0007669"/>
    <property type="project" value="UniProtKB-UniRule"/>
</dbReference>
<dbReference type="InterPro" id="IPR004193">
    <property type="entry name" value="Glyco_hydro_13_N"/>
</dbReference>
<dbReference type="InterPro" id="IPR006048">
    <property type="entry name" value="A-amylase/branching_C"/>
</dbReference>
<evidence type="ECO:0000256" key="5">
    <source>
        <dbReference type="ARBA" id="ARBA00022600"/>
    </source>
</evidence>
<keyword evidence="5 10" id="KW-0321">Glycogen metabolism</keyword>
<dbReference type="EC" id="2.4.1.18" evidence="10"/>
<dbReference type="InterPro" id="IPR006407">
    <property type="entry name" value="GlgB"/>
</dbReference>
<evidence type="ECO:0000313" key="13">
    <source>
        <dbReference type="EMBL" id="OZI75760.1"/>
    </source>
</evidence>
<dbReference type="UniPathway" id="UPA00164"/>
<evidence type="ECO:0000256" key="3">
    <source>
        <dbReference type="ARBA" id="ARBA00004964"/>
    </source>
</evidence>
<dbReference type="Pfam" id="PF02806">
    <property type="entry name" value="Alpha-amylase_C"/>
    <property type="match status" value="1"/>
</dbReference>
<dbReference type="SMART" id="SM00642">
    <property type="entry name" value="Aamy"/>
    <property type="match status" value="1"/>
</dbReference>
<evidence type="ECO:0000256" key="1">
    <source>
        <dbReference type="ARBA" id="ARBA00000826"/>
    </source>
</evidence>
<dbReference type="Gene3D" id="3.20.20.80">
    <property type="entry name" value="Glycosidases"/>
    <property type="match status" value="1"/>
</dbReference>
<dbReference type="InterPro" id="IPR017853">
    <property type="entry name" value="GH"/>
</dbReference>
<dbReference type="InterPro" id="IPR037439">
    <property type="entry name" value="Branching_enzy"/>
</dbReference>
<comment type="catalytic activity">
    <reaction evidence="1 10">
        <text>Transfers a segment of a (1-&gt;4)-alpha-D-glucan chain to a primary hydroxy group in a similar glucan chain.</text>
        <dbReference type="EC" id="2.4.1.18"/>
    </reaction>
</comment>
<dbReference type="AlphaFoldDB" id="A0A261VQ97"/>
<dbReference type="NCBIfam" id="TIGR01515">
    <property type="entry name" value="branching_enzym"/>
    <property type="match status" value="1"/>
</dbReference>
<dbReference type="SUPFAM" id="SSF51011">
    <property type="entry name" value="Glycosyl hydrolase domain"/>
    <property type="match status" value="1"/>
</dbReference>
<dbReference type="Gene3D" id="2.60.40.10">
    <property type="entry name" value="Immunoglobulins"/>
    <property type="match status" value="2"/>
</dbReference>
<dbReference type="GO" id="GO:0043169">
    <property type="term" value="F:cation binding"/>
    <property type="evidence" value="ECO:0007669"/>
    <property type="project" value="InterPro"/>
</dbReference>
<dbReference type="CDD" id="cd02855">
    <property type="entry name" value="E_set_GBE_prok_N"/>
    <property type="match status" value="1"/>
</dbReference>
<dbReference type="RefSeq" id="WP_094806731.1">
    <property type="nucleotide sequence ID" value="NZ_NEVT01000006.1"/>
</dbReference>
<dbReference type="PANTHER" id="PTHR43651">
    <property type="entry name" value="1,4-ALPHA-GLUCAN-BRANCHING ENZYME"/>
    <property type="match status" value="1"/>
</dbReference>
<keyword evidence="14" id="KW-1185">Reference proteome</keyword>
<evidence type="ECO:0000256" key="10">
    <source>
        <dbReference type="HAMAP-Rule" id="MF_00685"/>
    </source>
</evidence>
<dbReference type="InterPro" id="IPR044143">
    <property type="entry name" value="GlgB_N_E_set_prok"/>
</dbReference>
<dbReference type="SUPFAM" id="SSF81296">
    <property type="entry name" value="E set domains"/>
    <property type="match status" value="2"/>
</dbReference>
<evidence type="ECO:0000256" key="9">
    <source>
        <dbReference type="ARBA" id="ARBA00023277"/>
    </source>
</evidence>